<comment type="caution">
    <text evidence="1">The sequence shown here is derived from an EMBL/GenBank/DDBJ whole genome shotgun (WGS) entry which is preliminary data.</text>
</comment>
<dbReference type="Proteomes" id="UP001218188">
    <property type="component" value="Unassembled WGS sequence"/>
</dbReference>
<reference evidence="1" key="1">
    <citation type="submission" date="2023-03" db="EMBL/GenBank/DDBJ databases">
        <title>Massive genome expansion in bonnet fungi (Mycena s.s.) driven by repeated elements and novel gene families across ecological guilds.</title>
        <authorList>
            <consortium name="Lawrence Berkeley National Laboratory"/>
            <person name="Harder C.B."/>
            <person name="Miyauchi S."/>
            <person name="Viragh M."/>
            <person name="Kuo A."/>
            <person name="Thoen E."/>
            <person name="Andreopoulos B."/>
            <person name="Lu D."/>
            <person name="Skrede I."/>
            <person name="Drula E."/>
            <person name="Henrissat B."/>
            <person name="Morin E."/>
            <person name="Kohler A."/>
            <person name="Barry K."/>
            <person name="LaButti K."/>
            <person name="Morin E."/>
            <person name="Salamov A."/>
            <person name="Lipzen A."/>
            <person name="Mereny Z."/>
            <person name="Hegedus B."/>
            <person name="Baldrian P."/>
            <person name="Stursova M."/>
            <person name="Weitz H."/>
            <person name="Taylor A."/>
            <person name="Grigoriev I.V."/>
            <person name="Nagy L.G."/>
            <person name="Martin F."/>
            <person name="Kauserud H."/>
        </authorList>
    </citation>
    <scope>NUCLEOTIDE SEQUENCE</scope>
    <source>
        <strain evidence="1">CBHHK200</strain>
    </source>
</reference>
<sequence>MPSAYLERYVQSGPTSLAFVKYPDHLMATRDRGSAGGSRFTFKDNRAIGLLPFEDPGVVWPTATKRGTQSTFYCHLFGEIVNVVQLKREKSVAMELGCPKDTTCAVKNLFRAQISALHDLIQNDVVDATGVCTTSWFRLETHSPGEFALADTFWVYCVPGRAKKYAALIDSLAAGTIIHAGVGFQRFHFELDDVGIPALNYYATATRVSFLDDQMIPKRGQGYTCDRIPAGCETIMLARMISYGPAAVALADYDKDFVAVRQASLDGGSLFAFKRMPERDQTTNYGMKESLQNYVGSLFGEVTDVYTLSKGLCILRIKMPSNASCALRELWDKQLAVLRSVLDRDDPDLGGVVKSSYLDYSAIYPALYPIPGTFFVCMPWSHGMRRRLTANKYVIGRVTFVRFHGNEGGKNSFERYYHMEMRGLKAKRVGYFPTRGPLYSCDSNRHAGCQFCGSE</sequence>
<protein>
    <submittedName>
        <fullName evidence="1">Uncharacterized protein</fullName>
    </submittedName>
</protein>
<proteinExistence type="predicted"/>
<dbReference type="AlphaFoldDB" id="A0AAD6S0P8"/>
<gene>
    <name evidence="1" type="ORF">C8F04DRAFT_1276712</name>
</gene>
<keyword evidence="2" id="KW-1185">Reference proteome</keyword>
<evidence type="ECO:0000313" key="1">
    <source>
        <dbReference type="EMBL" id="KAJ7019069.1"/>
    </source>
</evidence>
<name>A0AAD6S0P8_9AGAR</name>
<dbReference type="EMBL" id="JARJCM010000308">
    <property type="protein sequence ID" value="KAJ7019069.1"/>
    <property type="molecule type" value="Genomic_DNA"/>
</dbReference>
<organism evidence="1 2">
    <name type="scientific">Mycena alexandri</name>
    <dbReference type="NCBI Taxonomy" id="1745969"/>
    <lineage>
        <taxon>Eukaryota</taxon>
        <taxon>Fungi</taxon>
        <taxon>Dikarya</taxon>
        <taxon>Basidiomycota</taxon>
        <taxon>Agaricomycotina</taxon>
        <taxon>Agaricomycetes</taxon>
        <taxon>Agaricomycetidae</taxon>
        <taxon>Agaricales</taxon>
        <taxon>Marasmiineae</taxon>
        <taxon>Mycenaceae</taxon>
        <taxon>Mycena</taxon>
    </lineage>
</organism>
<evidence type="ECO:0000313" key="2">
    <source>
        <dbReference type="Proteomes" id="UP001218188"/>
    </source>
</evidence>
<accession>A0AAD6S0P8</accession>